<dbReference type="InterPro" id="IPR052337">
    <property type="entry name" value="SAT4-like"/>
</dbReference>
<feature type="compositionally biased region" description="Basic and acidic residues" evidence="6">
    <location>
        <begin position="306"/>
        <end position="319"/>
    </location>
</feature>
<dbReference type="PANTHER" id="PTHR33048:SF42">
    <property type="entry name" value="INTEGRAL MEMBRANE PROTEIN"/>
    <property type="match status" value="1"/>
</dbReference>
<evidence type="ECO:0000313" key="9">
    <source>
        <dbReference type="EMBL" id="CRJ91833.1"/>
    </source>
</evidence>
<dbReference type="Pfam" id="PF20684">
    <property type="entry name" value="Fung_rhodopsin"/>
    <property type="match status" value="1"/>
</dbReference>
<dbReference type="AlphaFoldDB" id="A0A0G4KGB4"/>
<evidence type="ECO:0000256" key="5">
    <source>
        <dbReference type="ARBA" id="ARBA00038359"/>
    </source>
</evidence>
<feature type="region of interest" description="Disordered" evidence="6">
    <location>
        <begin position="1"/>
        <end position="31"/>
    </location>
</feature>
<feature type="transmembrane region" description="Helical" evidence="7">
    <location>
        <begin position="81"/>
        <end position="102"/>
    </location>
</feature>
<feature type="domain" description="Rhodopsin" evidence="8">
    <location>
        <begin position="60"/>
        <end position="272"/>
    </location>
</feature>
<evidence type="ECO:0000259" key="8">
    <source>
        <dbReference type="Pfam" id="PF20684"/>
    </source>
</evidence>
<feature type="non-terminal residue" evidence="9">
    <location>
        <position position="1"/>
    </location>
</feature>
<comment type="subcellular location">
    <subcellularLocation>
        <location evidence="1">Membrane</location>
        <topology evidence="1">Multi-pass membrane protein</topology>
    </subcellularLocation>
</comment>
<keyword evidence="2 7" id="KW-0812">Transmembrane</keyword>
<evidence type="ECO:0000256" key="1">
    <source>
        <dbReference type="ARBA" id="ARBA00004141"/>
    </source>
</evidence>
<protein>
    <recommendedName>
        <fullName evidence="8">Rhodopsin domain-containing protein</fullName>
    </recommendedName>
</protein>
<keyword evidence="4 7" id="KW-0472">Membrane</keyword>
<evidence type="ECO:0000256" key="7">
    <source>
        <dbReference type="SAM" id="Phobius"/>
    </source>
</evidence>
<evidence type="ECO:0000313" key="10">
    <source>
        <dbReference type="Proteomes" id="UP000044602"/>
    </source>
</evidence>
<keyword evidence="3 7" id="KW-1133">Transmembrane helix</keyword>
<evidence type="ECO:0000256" key="3">
    <source>
        <dbReference type="ARBA" id="ARBA00022989"/>
    </source>
</evidence>
<evidence type="ECO:0000256" key="6">
    <source>
        <dbReference type="SAM" id="MobiDB-lite"/>
    </source>
</evidence>
<dbReference type="EMBL" id="CVQH01000891">
    <property type="protein sequence ID" value="CRJ91833.1"/>
    <property type="molecule type" value="Genomic_DNA"/>
</dbReference>
<evidence type="ECO:0000256" key="4">
    <source>
        <dbReference type="ARBA" id="ARBA00023136"/>
    </source>
</evidence>
<feature type="transmembrane region" description="Helical" evidence="7">
    <location>
        <begin position="39"/>
        <end position="60"/>
    </location>
</feature>
<dbReference type="GO" id="GO:0016020">
    <property type="term" value="C:membrane"/>
    <property type="evidence" value="ECO:0007669"/>
    <property type="project" value="UniProtKB-SubCell"/>
</dbReference>
<feature type="region of interest" description="Disordered" evidence="6">
    <location>
        <begin position="359"/>
        <end position="383"/>
    </location>
</feature>
<name>A0A0G4KGB4_VERLO</name>
<feature type="compositionally biased region" description="Basic and acidic residues" evidence="6">
    <location>
        <begin position="13"/>
        <end position="28"/>
    </location>
</feature>
<sequence length="383" mass="42042">GNLRTSNVFGRRKKEETANESRIHDEPGSRTMATDPKDLAVLVNASIWSLFALATIALALRLYSRIRIVRLGVQQDDWVLIAGWAIILVASGVMSGLMAIFLHSGSLKKITLARIHHNLQSIALGLTKTSFGLTLLRLMPGGWEAKLIYVVLITMNFQFAVHIIAVWQMICGAPDEGHIGGDKCWTLTQSVTFAFFSAVYSALCDFILALLPWRMTFNLQMKRSERLGIDLALSMGVIAGITGVMKAYYGSKLLQVRHPNYAYNQAVYWICARVRTESNNNGGGYVKTGDSSNKFYNSVTVTAGRAEAKGDDGDSDRSILGHGPQGRDINGIAWTTTVSVEYEDQSRDNDVKGIAISKDTATEEGIEMEAVTPHPGPTDDPRR</sequence>
<dbReference type="PANTHER" id="PTHR33048">
    <property type="entry name" value="PTH11-LIKE INTEGRAL MEMBRANE PROTEIN (AFU_ORTHOLOGUE AFUA_5G11245)"/>
    <property type="match status" value="1"/>
</dbReference>
<feature type="transmembrane region" description="Helical" evidence="7">
    <location>
        <begin position="190"/>
        <end position="211"/>
    </location>
</feature>
<accession>A0A0G4KGB4</accession>
<feature type="transmembrane region" description="Helical" evidence="7">
    <location>
        <begin position="147"/>
        <end position="170"/>
    </location>
</feature>
<feature type="transmembrane region" description="Helical" evidence="7">
    <location>
        <begin position="231"/>
        <end position="249"/>
    </location>
</feature>
<proteinExistence type="inferred from homology"/>
<feature type="region of interest" description="Disordered" evidence="6">
    <location>
        <begin position="306"/>
        <end position="326"/>
    </location>
</feature>
<reference evidence="9 10" key="1">
    <citation type="submission" date="2015-05" db="EMBL/GenBank/DDBJ databases">
        <authorList>
            <person name="Wang D.B."/>
            <person name="Wang M."/>
        </authorList>
    </citation>
    <scope>NUCLEOTIDE SEQUENCE [LARGE SCALE GENOMIC DNA]</scope>
    <source>
        <strain evidence="9">VL1</strain>
    </source>
</reference>
<dbReference type="InterPro" id="IPR049326">
    <property type="entry name" value="Rhodopsin_dom_fungi"/>
</dbReference>
<dbReference type="Proteomes" id="UP000044602">
    <property type="component" value="Unassembled WGS sequence"/>
</dbReference>
<comment type="similarity">
    <text evidence="5">Belongs to the SAT4 family.</text>
</comment>
<keyword evidence="10" id="KW-1185">Reference proteome</keyword>
<organism evidence="9 10">
    <name type="scientific">Verticillium longisporum</name>
    <name type="common">Verticillium dahliae var. longisporum</name>
    <dbReference type="NCBI Taxonomy" id="100787"/>
    <lineage>
        <taxon>Eukaryota</taxon>
        <taxon>Fungi</taxon>
        <taxon>Dikarya</taxon>
        <taxon>Ascomycota</taxon>
        <taxon>Pezizomycotina</taxon>
        <taxon>Sordariomycetes</taxon>
        <taxon>Hypocreomycetidae</taxon>
        <taxon>Glomerellales</taxon>
        <taxon>Plectosphaerellaceae</taxon>
        <taxon>Verticillium</taxon>
    </lineage>
</organism>
<evidence type="ECO:0000256" key="2">
    <source>
        <dbReference type="ARBA" id="ARBA00022692"/>
    </source>
</evidence>
<gene>
    <name evidence="9" type="ORF">BN1708_009381</name>
</gene>